<evidence type="ECO:0000313" key="5">
    <source>
        <dbReference type="EMBL" id="OBS67497.1"/>
    </source>
</evidence>
<dbReference type="PANTHER" id="PTHR12756:SF23">
    <property type="entry name" value="CYTOSOLIC CARBOXYPEPTIDASE 3"/>
    <property type="match status" value="1"/>
</dbReference>
<keyword evidence="6" id="KW-1185">Reference proteome</keyword>
<sequence length="91" mass="10578">ADYEYQLTVRPDLFTNKHTQWYYFQVTNTQAEIVYRFTIVNFTKPASLYNRGDSSDAQLLRDTFVFKVVPMLNPDGVIVGNYRCSLAGRDL</sequence>
<dbReference type="OrthoDB" id="10253041at2759"/>
<reference evidence="5 6" key="1">
    <citation type="submission" date="2016-06" db="EMBL/GenBank/DDBJ databases">
        <title>The Draft Genome Sequence and Annotation of the Desert Woodrat Neotoma lepida.</title>
        <authorList>
            <person name="Campbell M."/>
            <person name="Oakeson K.F."/>
            <person name="Yandell M."/>
            <person name="Halpert J.R."/>
            <person name="Dearing D."/>
        </authorList>
    </citation>
    <scope>NUCLEOTIDE SEQUENCE [LARGE SCALE GENOMIC DNA]</scope>
    <source>
        <strain evidence="5">417</strain>
        <tissue evidence="5">Liver</tissue>
    </source>
</reference>
<feature type="non-terminal residue" evidence="5">
    <location>
        <position position="91"/>
    </location>
</feature>
<evidence type="ECO:0000313" key="6">
    <source>
        <dbReference type="Proteomes" id="UP000092124"/>
    </source>
</evidence>
<keyword evidence="3" id="KW-0645">Protease</keyword>
<evidence type="ECO:0000256" key="3">
    <source>
        <dbReference type="ARBA" id="ARBA00023049"/>
    </source>
</evidence>
<dbReference type="Pfam" id="PF18027">
    <property type="entry name" value="Pepdidase_M14_N"/>
    <property type="match status" value="1"/>
</dbReference>
<dbReference type="GO" id="GO:0008237">
    <property type="term" value="F:metallopeptidase activity"/>
    <property type="evidence" value="ECO:0007669"/>
    <property type="project" value="UniProtKB-KW"/>
</dbReference>
<dbReference type="EMBL" id="LZPO01079013">
    <property type="protein sequence ID" value="OBS67497.1"/>
    <property type="molecule type" value="Genomic_DNA"/>
</dbReference>
<organism evidence="5 6">
    <name type="scientific">Neotoma lepida</name>
    <name type="common">Desert woodrat</name>
    <dbReference type="NCBI Taxonomy" id="56216"/>
    <lineage>
        <taxon>Eukaryota</taxon>
        <taxon>Metazoa</taxon>
        <taxon>Chordata</taxon>
        <taxon>Craniata</taxon>
        <taxon>Vertebrata</taxon>
        <taxon>Euteleostomi</taxon>
        <taxon>Mammalia</taxon>
        <taxon>Eutheria</taxon>
        <taxon>Euarchontoglires</taxon>
        <taxon>Glires</taxon>
        <taxon>Rodentia</taxon>
        <taxon>Myomorpha</taxon>
        <taxon>Muroidea</taxon>
        <taxon>Cricetidae</taxon>
        <taxon>Neotominae</taxon>
        <taxon>Neotoma</taxon>
    </lineage>
</organism>
<keyword evidence="2" id="KW-0121">Carboxypeptidase</keyword>
<dbReference type="STRING" id="56216.A0A1A6GQ59"/>
<keyword evidence="3" id="KW-0482">Metalloprotease</keyword>
<dbReference type="InterPro" id="IPR050821">
    <property type="entry name" value="Cytosolic_carboxypeptidase"/>
</dbReference>
<evidence type="ECO:0000256" key="1">
    <source>
        <dbReference type="ARBA" id="ARBA00001947"/>
    </source>
</evidence>
<keyword evidence="3" id="KW-0378">Hydrolase</keyword>
<dbReference type="PANTHER" id="PTHR12756">
    <property type="entry name" value="CYTOSOLIC CARBOXYPEPTIDASE"/>
    <property type="match status" value="1"/>
</dbReference>
<feature type="non-terminal residue" evidence="5">
    <location>
        <position position="1"/>
    </location>
</feature>
<dbReference type="SUPFAM" id="SSF53187">
    <property type="entry name" value="Zn-dependent exopeptidases"/>
    <property type="match status" value="1"/>
</dbReference>
<evidence type="ECO:0000256" key="2">
    <source>
        <dbReference type="ARBA" id="ARBA00022645"/>
    </source>
</evidence>
<dbReference type="GO" id="GO:0004180">
    <property type="term" value="F:carboxypeptidase activity"/>
    <property type="evidence" value="ECO:0007669"/>
    <property type="project" value="UniProtKB-KW"/>
</dbReference>
<dbReference type="InterPro" id="IPR040626">
    <property type="entry name" value="Pepdidase_M14_N"/>
</dbReference>
<dbReference type="AlphaFoldDB" id="A0A1A6GQ59"/>
<name>A0A1A6GQ59_NEOLE</name>
<feature type="domain" description="Cytosolic carboxypeptidase N-terminal" evidence="4">
    <location>
        <begin position="4"/>
        <end position="46"/>
    </location>
</feature>
<accession>A0A1A6GQ59</accession>
<protein>
    <recommendedName>
        <fullName evidence="4">Cytosolic carboxypeptidase N-terminal domain-containing protein</fullName>
    </recommendedName>
</protein>
<gene>
    <name evidence="5" type="ORF">A6R68_03962</name>
</gene>
<comment type="cofactor">
    <cofactor evidence="1">
        <name>Zn(2+)</name>
        <dbReference type="ChEBI" id="CHEBI:29105"/>
    </cofactor>
</comment>
<dbReference type="Gene3D" id="2.60.40.3120">
    <property type="match status" value="1"/>
</dbReference>
<dbReference type="Proteomes" id="UP000092124">
    <property type="component" value="Unassembled WGS sequence"/>
</dbReference>
<proteinExistence type="predicted"/>
<evidence type="ECO:0000259" key="4">
    <source>
        <dbReference type="Pfam" id="PF18027"/>
    </source>
</evidence>
<comment type="caution">
    <text evidence="5">The sequence shown here is derived from an EMBL/GenBank/DDBJ whole genome shotgun (WGS) entry which is preliminary data.</text>
</comment>